<evidence type="ECO:0000259" key="3">
    <source>
        <dbReference type="Pfam" id="PF17836"/>
    </source>
</evidence>
<dbReference type="InterPro" id="IPR041561">
    <property type="entry name" value="PglD_N"/>
</dbReference>
<dbReference type="InterPro" id="IPR001451">
    <property type="entry name" value="Hexapep"/>
</dbReference>
<evidence type="ECO:0000256" key="1">
    <source>
        <dbReference type="PIRSR" id="PIRSR620019-1"/>
    </source>
</evidence>
<comment type="caution">
    <text evidence="4">The sequence shown here is derived from an EMBL/GenBank/DDBJ whole genome shotgun (WGS) entry which is preliminary data.</text>
</comment>
<name>A0A1Q5P693_9BACI</name>
<protein>
    <submittedName>
        <fullName evidence="4">Acetyltransferase</fullName>
    </submittedName>
</protein>
<dbReference type="InterPro" id="IPR050179">
    <property type="entry name" value="Trans_hexapeptide_repeat"/>
</dbReference>
<proteinExistence type="predicted"/>
<dbReference type="PANTHER" id="PTHR43300:SF7">
    <property type="entry name" value="UDP-N-ACETYLBACILLOSAMINE N-ACETYLTRANSFERASE"/>
    <property type="match status" value="1"/>
</dbReference>
<dbReference type="NCBIfam" id="TIGR03570">
    <property type="entry name" value="NeuD_NnaD"/>
    <property type="match status" value="1"/>
</dbReference>
<feature type="active site" description="Proton acceptor" evidence="1">
    <location>
        <position position="136"/>
    </location>
</feature>
<feature type="binding site" evidence="2">
    <location>
        <position position="145"/>
    </location>
    <ligand>
        <name>acetyl-CoA</name>
        <dbReference type="ChEBI" id="CHEBI:57288"/>
    </ligand>
</feature>
<dbReference type="SUPFAM" id="SSF51161">
    <property type="entry name" value="Trimeric LpxA-like enzymes"/>
    <property type="match status" value="1"/>
</dbReference>
<gene>
    <name evidence="4" type="ORF">BLL40_05060</name>
</gene>
<dbReference type="STRING" id="1714354.BLL40_05060"/>
<dbReference type="Gene3D" id="2.160.10.10">
    <property type="entry name" value="Hexapeptide repeat proteins"/>
    <property type="match status" value="1"/>
</dbReference>
<feature type="binding site" evidence="2">
    <location>
        <position position="69"/>
    </location>
    <ligand>
        <name>substrate</name>
    </ligand>
</feature>
<dbReference type="GO" id="GO:0016740">
    <property type="term" value="F:transferase activity"/>
    <property type="evidence" value="ECO:0007669"/>
    <property type="project" value="UniProtKB-KW"/>
</dbReference>
<dbReference type="AlphaFoldDB" id="A0A1Q5P693"/>
<dbReference type="OrthoDB" id="9794407at2"/>
<dbReference type="PANTHER" id="PTHR43300">
    <property type="entry name" value="ACETYLTRANSFERASE"/>
    <property type="match status" value="1"/>
</dbReference>
<keyword evidence="5" id="KW-1185">Reference proteome</keyword>
<feature type="domain" description="PglD N-terminal" evidence="3">
    <location>
        <begin position="4"/>
        <end position="79"/>
    </location>
</feature>
<dbReference type="Pfam" id="PF17836">
    <property type="entry name" value="PglD_N"/>
    <property type="match status" value="1"/>
</dbReference>
<dbReference type="Gene3D" id="3.40.50.20">
    <property type="match status" value="1"/>
</dbReference>
<dbReference type="RefSeq" id="WP_073710822.1">
    <property type="nucleotide sequence ID" value="NZ_MRWQ01000004.1"/>
</dbReference>
<feature type="site" description="Increases basicity of active site His" evidence="1">
    <location>
        <position position="137"/>
    </location>
</feature>
<reference evidence="4 5" key="1">
    <citation type="submission" date="2016-12" db="EMBL/GenBank/DDBJ databases">
        <title>Domibacillus sp. SAOS 44 whole genome sequencing.</title>
        <authorList>
            <person name="Verma A."/>
            <person name="Krishnamurthi S."/>
        </authorList>
    </citation>
    <scope>NUCLEOTIDE SEQUENCE [LARGE SCALE GENOMIC DNA]</scope>
    <source>
        <strain evidence="4 5">SAOS 44</strain>
    </source>
</reference>
<evidence type="ECO:0000313" key="5">
    <source>
        <dbReference type="Proteomes" id="UP000186524"/>
    </source>
</evidence>
<dbReference type="EMBL" id="MRWQ01000004">
    <property type="protein sequence ID" value="OKL37671.1"/>
    <property type="molecule type" value="Genomic_DNA"/>
</dbReference>
<accession>A0A1Q5P693</accession>
<dbReference type="CDD" id="cd03360">
    <property type="entry name" value="LbH_AT_putative"/>
    <property type="match status" value="1"/>
</dbReference>
<evidence type="ECO:0000256" key="2">
    <source>
        <dbReference type="PIRSR" id="PIRSR620019-2"/>
    </source>
</evidence>
<dbReference type="InterPro" id="IPR020019">
    <property type="entry name" value="AcTrfase_PglD-like"/>
</dbReference>
<dbReference type="Proteomes" id="UP000186524">
    <property type="component" value="Unassembled WGS sequence"/>
</dbReference>
<sequence length="208" mass="21355">MKPIIVIGEGGHSKVVQDIIAAEGIYEVIAVLDDKYDDVFEKDRVLIGPISYAEKLIADTDAVFVVAIGNNQVREQIARILFEAGAVFEAVVHPFASVSPSAVIGTGTVVMAGSVINADAVIGEHAIINSGAVVEHDNRIGDFVHVSPGAVLTGNVCVGAGAHIGAGATVIPGKTIGAWSVVGAGTVVIDNILDDVTVIGVPARVMKK</sequence>
<keyword evidence="4" id="KW-0808">Transferase</keyword>
<evidence type="ECO:0000313" key="4">
    <source>
        <dbReference type="EMBL" id="OKL37671.1"/>
    </source>
</evidence>
<organism evidence="4 5">
    <name type="scientific">Domibacillus mangrovi</name>
    <dbReference type="NCBI Taxonomy" id="1714354"/>
    <lineage>
        <taxon>Bacteria</taxon>
        <taxon>Bacillati</taxon>
        <taxon>Bacillota</taxon>
        <taxon>Bacilli</taxon>
        <taxon>Bacillales</taxon>
        <taxon>Bacillaceae</taxon>
        <taxon>Domibacillus</taxon>
    </lineage>
</organism>
<dbReference type="Pfam" id="PF00132">
    <property type="entry name" value="Hexapep"/>
    <property type="match status" value="1"/>
</dbReference>
<dbReference type="InterPro" id="IPR011004">
    <property type="entry name" value="Trimer_LpxA-like_sf"/>
</dbReference>